<evidence type="ECO:0000313" key="3">
    <source>
        <dbReference type="Proteomes" id="UP000597989"/>
    </source>
</evidence>
<name>A0A917JX00_9PSEU</name>
<evidence type="ECO:0000256" key="1">
    <source>
        <dbReference type="SAM" id="Phobius"/>
    </source>
</evidence>
<keyword evidence="1" id="KW-1133">Transmembrane helix</keyword>
<dbReference type="Pfam" id="PF11239">
    <property type="entry name" value="DUF3040"/>
    <property type="match status" value="1"/>
</dbReference>
<sequence length="94" mass="10565">MTLEVAMLPRDERRRLKEIENQLMGEDPKLARRLTDTSLLTRVRAHMSPRMLLALVAIILAVLCLFLGEGWGVLAAGSLAAAALVSRHWQIRFD</sequence>
<feature type="transmembrane region" description="Helical" evidence="1">
    <location>
        <begin position="52"/>
        <end position="85"/>
    </location>
</feature>
<organism evidence="2 3">
    <name type="scientific">Saccharopolyspora thermophila</name>
    <dbReference type="NCBI Taxonomy" id="89367"/>
    <lineage>
        <taxon>Bacteria</taxon>
        <taxon>Bacillati</taxon>
        <taxon>Actinomycetota</taxon>
        <taxon>Actinomycetes</taxon>
        <taxon>Pseudonocardiales</taxon>
        <taxon>Pseudonocardiaceae</taxon>
        <taxon>Saccharopolyspora</taxon>
    </lineage>
</organism>
<evidence type="ECO:0000313" key="2">
    <source>
        <dbReference type="EMBL" id="GGI88064.1"/>
    </source>
</evidence>
<accession>A0A917JX00</accession>
<evidence type="ECO:0008006" key="4">
    <source>
        <dbReference type="Google" id="ProtNLM"/>
    </source>
</evidence>
<comment type="caution">
    <text evidence="2">The sequence shown here is derived from an EMBL/GenBank/DDBJ whole genome shotgun (WGS) entry which is preliminary data.</text>
</comment>
<keyword evidence="1" id="KW-0472">Membrane</keyword>
<reference evidence="2 3" key="1">
    <citation type="journal article" date="2014" name="Int. J. Syst. Evol. Microbiol.">
        <title>Complete genome sequence of Corynebacterium casei LMG S-19264T (=DSM 44701T), isolated from a smear-ripened cheese.</title>
        <authorList>
            <consortium name="US DOE Joint Genome Institute (JGI-PGF)"/>
            <person name="Walter F."/>
            <person name="Albersmeier A."/>
            <person name="Kalinowski J."/>
            <person name="Ruckert C."/>
        </authorList>
    </citation>
    <scope>NUCLEOTIDE SEQUENCE [LARGE SCALE GENOMIC DNA]</scope>
    <source>
        <strain evidence="2 3">CGMCC 4.7206</strain>
    </source>
</reference>
<keyword evidence="1" id="KW-0812">Transmembrane</keyword>
<dbReference type="AlphaFoldDB" id="A0A917JX00"/>
<dbReference type="Proteomes" id="UP000597989">
    <property type="component" value="Unassembled WGS sequence"/>
</dbReference>
<gene>
    <name evidence="2" type="ORF">GCM10011581_26470</name>
</gene>
<dbReference type="RefSeq" id="WP_229680115.1">
    <property type="nucleotide sequence ID" value="NZ_BAAAHC010000001.1"/>
</dbReference>
<proteinExistence type="predicted"/>
<protein>
    <recommendedName>
        <fullName evidence="4">DUF3040 domain-containing protein</fullName>
    </recommendedName>
</protein>
<dbReference type="InterPro" id="IPR021401">
    <property type="entry name" value="DUF3040"/>
</dbReference>
<dbReference type="EMBL" id="BMMT01000008">
    <property type="protein sequence ID" value="GGI88064.1"/>
    <property type="molecule type" value="Genomic_DNA"/>
</dbReference>